<proteinExistence type="predicted"/>
<accession>A0ABS6SH87</accession>
<evidence type="ECO:0000259" key="2">
    <source>
        <dbReference type="PROSITE" id="PS50983"/>
    </source>
</evidence>
<dbReference type="Pfam" id="PF01497">
    <property type="entry name" value="Peripla_BP_2"/>
    <property type="match status" value="1"/>
</dbReference>
<keyword evidence="1" id="KW-0732">Signal</keyword>
<name>A0ABS6SH87_9SPHN</name>
<organism evidence="3 4">
    <name type="scientific">Pacificimonas pallii</name>
    <dbReference type="NCBI Taxonomy" id="2827236"/>
    <lineage>
        <taxon>Bacteria</taxon>
        <taxon>Pseudomonadati</taxon>
        <taxon>Pseudomonadota</taxon>
        <taxon>Alphaproteobacteria</taxon>
        <taxon>Sphingomonadales</taxon>
        <taxon>Sphingosinicellaceae</taxon>
        <taxon>Pacificimonas</taxon>
    </lineage>
</organism>
<feature type="signal peptide" evidence="1">
    <location>
        <begin position="1"/>
        <end position="19"/>
    </location>
</feature>
<comment type="caution">
    <text evidence="3">The sequence shown here is derived from an EMBL/GenBank/DDBJ whole genome shotgun (WGS) entry which is preliminary data.</text>
</comment>
<dbReference type="Proteomes" id="UP000722336">
    <property type="component" value="Unassembled WGS sequence"/>
</dbReference>
<dbReference type="InterPro" id="IPR050902">
    <property type="entry name" value="ABC_Transporter_SBP"/>
</dbReference>
<feature type="domain" description="Fe/B12 periplasmic-binding" evidence="2">
    <location>
        <begin position="29"/>
        <end position="271"/>
    </location>
</feature>
<evidence type="ECO:0000313" key="3">
    <source>
        <dbReference type="EMBL" id="MBV7257780.1"/>
    </source>
</evidence>
<dbReference type="PROSITE" id="PS50983">
    <property type="entry name" value="FE_B12_PBP"/>
    <property type="match status" value="1"/>
</dbReference>
<evidence type="ECO:0000313" key="4">
    <source>
        <dbReference type="Proteomes" id="UP000722336"/>
    </source>
</evidence>
<reference evidence="3 4" key="1">
    <citation type="submission" date="2021-04" db="EMBL/GenBank/DDBJ databases">
        <authorList>
            <person name="Pira H."/>
            <person name="Risdian C."/>
            <person name="Wink J."/>
        </authorList>
    </citation>
    <scope>NUCLEOTIDE SEQUENCE [LARGE SCALE GENOMIC DNA]</scope>
    <source>
        <strain evidence="3 4">WHA3</strain>
    </source>
</reference>
<dbReference type="InterPro" id="IPR002491">
    <property type="entry name" value="ABC_transptr_periplasmic_BD"/>
</dbReference>
<dbReference type="PROSITE" id="PS51257">
    <property type="entry name" value="PROKAR_LIPOPROTEIN"/>
    <property type="match status" value="1"/>
</dbReference>
<feature type="chain" id="PRO_5046779103" evidence="1">
    <location>
        <begin position="20"/>
        <end position="271"/>
    </location>
</feature>
<dbReference type="RefSeq" id="WP_218446630.1">
    <property type="nucleotide sequence ID" value="NZ_JAGSPA010000005.1"/>
</dbReference>
<gene>
    <name evidence="3" type="ORF">KCG44_13420</name>
</gene>
<sequence>MTVRLPLLMILALAGCAGEAVPAADGPRRIVSLDYCADQYVLKFAARRDVLALSPFAEADFSYMREAAAGLPTVRPRAADILALQPDLVVRSYGGGAQMAGFLKRAGVPVVQVGYPGTIADVRSEIARMSAALGNPEKGRTVIADMDARLTEIASRKGRSALYMTQLGATSGTGTLVNDIIEAAGLRNFEARCGWHPIPLERLAYESPDIVAAAFFDEDGDDVDSWSAARHPVAKRQLERRAAVPISGAWTSCGGWFLMDAVERLAEAAEE</sequence>
<keyword evidence="4" id="KW-1185">Reference proteome</keyword>
<protein>
    <submittedName>
        <fullName evidence="3">ABC transporter substrate-binding protein</fullName>
    </submittedName>
</protein>
<dbReference type="EMBL" id="JAGSPA010000005">
    <property type="protein sequence ID" value="MBV7257780.1"/>
    <property type="molecule type" value="Genomic_DNA"/>
</dbReference>
<dbReference type="PANTHER" id="PTHR30535">
    <property type="entry name" value="VITAMIN B12-BINDING PROTEIN"/>
    <property type="match status" value="1"/>
</dbReference>
<dbReference type="PANTHER" id="PTHR30535:SF34">
    <property type="entry name" value="MOLYBDATE-BINDING PROTEIN MOLA"/>
    <property type="match status" value="1"/>
</dbReference>
<evidence type="ECO:0000256" key="1">
    <source>
        <dbReference type="SAM" id="SignalP"/>
    </source>
</evidence>